<accession>A0A4Q9GXG6</accession>
<keyword evidence="1" id="KW-0678">Repressor</keyword>
<gene>
    <name evidence="8" type="ORF">EYS42_11435</name>
</gene>
<feature type="domain" description="HTH tetR-type" evidence="7">
    <location>
        <begin position="27"/>
        <end position="88"/>
    </location>
</feature>
<evidence type="ECO:0000313" key="8">
    <source>
        <dbReference type="EMBL" id="TBO30297.1"/>
    </source>
</evidence>
<dbReference type="InterPro" id="IPR001647">
    <property type="entry name" value="HTH_TetR"/>
</dbReference>
<dbReference type="SUPFAM" id="SSF48498">
    <property type="entry name" value="Tetracyclin repressor-like, C-terminal domain"/>
    <property type="match status" value="1"/>
</dbReference>
<dbReference type="PANTHER" id="PTHR30055">
    <property type="entry name" value="HTH-TYPE TRANSCRIPTIONAL REGULATOR RUTR"/>
    <property type="match status" value="1"/>
</dbReference>
<feature type="region of interest" description="Disordered" evidence="6">
    <location>
        <begin position="1"/>
        <end position="28"/>
    </location>
</feature>
<dbReference type="PROSITE" id="PS50977">
    <property type="entry name" value="HTH_TETR_2"/>
    <property type="match status" value="1"/>
</dbReference>
<sequence>MHKQAECIRMSPTAPRSPSPRSRTQDVDTRDAIVRAALTLFAKHGVDGVSLRQIVGAAGQANPSAVHYHFQSKEGLVAAVLRHVQDQLLPMQEQALATMDEAATRDELTVRDVMRLWVTPAVLIYAGSAEGRMAIRFLSRLTWQPQHMGQDQLVGCSQAHMVRVCEHLERLIPHRSRERLFFLTVLATANMLHALSDASVLMRQTVLGLDRLVEDKPFEVVDWIVDYLADGLTGQPQIMSTAGAPRAA</sequence>
<evidence type="ECO:0000256" key="2">
    <source>
        <dbReference type="ARBA" id="ARBA00023015"/>
    </source>
</evidence>
<evidence type="ECO:0000259" key="7">
    <source>
        <dbReference type="PROSITE" id="PS50977"/>
    </source>
</evidence>
<keyword evidence="4" id="KW-0804">Transcription</keyword>
<dbReference type="InterPro" id="IPR041586">
    <property type="entry name" value="PsrA_TetR_C"/>
</dbReference>
<evidence type="ECO:0000313" key="9">
    <source>
        <dbReference type="Proteomes" id="UP000292120"/>
    </source>
</evidence>
<dbReference type="GO" id="GO:0000976">
    <property type="term" value="F:transcription cis-regulatory region binding"/>
    <property type="evidence" value="ECO:0007669"/>
    <property type="project" value="TreeGrafter"/>
</dbReference>
<name>A0A4Q9GXG6_9BURK</name>
<dbReference type="Proteomes" id="UP000292120">
    <property type="component" value="Unassembled WGS sequence"/>
</dbReference>
<comment type="caution">
    <text evidence="8">The sequence shown here is derived from an EMBL/GenBank/DDBJ whole genome shotgun (WGS) entry which is preliminary data.</text>
</comment>
<dbReference type="InterPro" id="IPR009057">
    <property type="entry name" value="Homeodomain-like_sf"/>
</dbReference>
<keyword evidence="2" id="KW-0805">Transcription regulation</keyword>
<evidence type="ECO:0000256" key="3">
    <source>
        <dbReference type="ARBA" id="ARBA00023125"/>
    </source>
</evidence>
<dbReference type="OrthoDB" id="6684185at2"/>
<dbReference type="SUPFAM" id="SSF46689">
    <property type="entry name" value="Homeodomain-like"/>
    <property type="match status" value="1"/>
</dbReference>
<feature type="compositionally biased region" description="Low complexity" evidence="6">
    <location>
        <begin position="9"/>
        <end position="22"/>
    </location>
</feature>
<dbReference type="InterPro" id="IPR050109">
    <property type="entry name" value="HTH-type_TetR-like_transc_reg"/>
</dbReference>
<organism evidence="8 9">
    <name type="scientific">Aquabacterium lacunae</name>
    <dbReference type="NCBI Taxonomy" id="2528630"/>
    <lineage>
        <taxon>Bacteria</taxon>
        <taxon>Pseudomonadati</taxon>
        <taxon>Pseudomonadota</taxon>
        <taxon>Betaproteobacteria</taxon>
        <taxon>Burkholderiales</taxon>
        <taxon>Aquabacterium</taxon>
    </lineage>
</organism>
<protein>
    <submittedName>
        <fullName evidence="8">TetR/AcrR family transcriptional regulator</fullName>
    </submittedName>
</protein>
<dbReference type="Pfam" id="PF17939">
    <property type="entry name" value="TetR_C_30"/>
    <property type="match status" value="1"/>
</dbReference>
<evidence type="ECO:0000256" key="4">
    <source>
        <dbReference type="ARBA" id="ARBA00023163"/>
    </source>
</evidence>
<evidence type="ECO:0000256" key="1">
    <source>
        <dbReference type="ARBA" id="ARBA00022491"/>
    </source>
</evidence>
<dbReference type="InterPro" id="IPR036271">
    <property type="entry name" value="Tet_transcr_reg_TetR-rel_C_sf"/>
</dbReference>
<reference evidence="8 9" key="1">
    <citation type="submission" date="2019-02" db="EMBL/GenBank/DDBJ databases">
        <title>Aquabacterium sp. strain KMB7.</title>
        <authorList>
            <person name="Chen W.-M."/>
        </authorList>
    </citation>
    <scope>NUCLEOTIDE SEQUENCE [LARGE SCALE GENOMIC DNA]</scope>
    <source>
        <strain evidence="8 9">KMB7</strain>
    </source>
</reference>
<dbReference type="Pfam" id="PF00440">
    <property type="entry name" value="TetR_N"/>
    <property type="match status" value="1"/>
</dbReference>
<feature type="DNA-binding region" description="H-T-H motif" evidence="5">
    <location>
        <begin position="51"/>
        <end position="70"/>
    </location>
</feature>
<keyword evidence="9" id="KW-1185">Reference proteome</keyword>
<evidence type="ECO:0000256" key="6">
    <source>
        <dbReference type="SAM" id="MobiDB-lite"/>
    </source>
</evidence>
<dbReference type="AlphaFoldDB" id="A0A4Q9GXG6"/>
<dbReference type="Gene3D" id="1.10.357.10">
    <property type="entry name" value="Tetracycline Repressor, domain 2"/>
    <property type="match status" value="1"/>
</dbReference>
<dbReference type="PANTHER" id="PTHR30055:SF175">
    <property type="entry name" value="HTH-TYPE TRANSCRIPTIONAL REPRESSOR KSTR2"/>
    <property type="match status" value="1"/>
</dbReference>
<keyword evidence="3 5" id="KW-0238">DNA-binding</keyword>
<dbReference type="GO" id="GO:0003700">
    <property type="term" value="F:DNA-binding transcription factor activity"/>
    <property type="evidence" value="ECO:0007669"/>
    <property type="project" value="TreeGrafter"/>
</dbReference>
<dbReference type="EMBL" id="SIXI01000004">
    <property type="protein sequence ID" value="TBO30297.1"/>
    <property type="molecule type" value="Genomic_DNA"/>
</dbReference>
<evidence type="ECO:0000256" key="5">
    <source>
        <dbReference type="PROSITE-ProRule" id="PRU00335"/>
    </source>
</evidence>
<proteinExistence type="predicted"/>